<evidence type="ECO:0000256" key="7">
    <source>
        <dbReference type="ARBA" id="ARBA00022840"/>
    </source>
</evidence>
<keyword evidence="5" id="KW-0547">Nucleotide-binding</keyword>
<sequence length="378" mass="42361">MYPEVIGEHVNTLLRRIDDGGLEGEAKERLRDTLYQLLDLKTALDESSIVAVTNRRGDITYVNDTFCRVSKYSREELLGQDHRIINSGHHSKAFFRELWATISRGGIWKGEVKNRAKDGTFYWVNTTIVPFLGEDGVPYQYLAVRSEITQLKEAEEELQLMMNKMMQVQEEERRRLSRELHDGLGQSLFSLLIRIDKLADETGREEFGDVRRQIEHLIQDVRGMSWALRPSVLDDLGLAPAIRSHVQIYGEHYGIEVRTRIGLKDRLPDDVETAVYRVVQEALTNVAKYADVTEADLEIVAKDGFASVVVEDRGVGFDASAIRRGVGLFGMEERAKAVGGSLRVSSTPGTGTRVELSVPIAAPEEDALDSGRGNSGKI</sequence>
<feature type="domain" description="PAS" evidence="11">
    <location>
        <begin position="30"/>
        <end position="80"/>
    </location>
</feature>
<dbReference type="AlphaFoldDB" id="A0A5R9G2A4"/>
<dbReference type="GO" id="GO:0005524">
    <property type="term" value="F:ATP binding"/>
    <property type="evidence" value="ECO:0007669"/>
    <property type="project" value="UniProtKB-KW"/>
</dbReference>
<evidence type="ECO:0000256" key="2">
    <source>
        <dbReference type="ARBA" id="ARBA00012438"/>
    </source>
</evidence>
<dbReference type="GO" id="GO:0046983">
    <property type="term" value="F:protein dimerization activity"/>
    <property type="evidence" value="ECO:0007669"/>
    <property type="project" value="InterPro"/>
</dbReference>
<accession>A0A5R9G2A4</accession>
<comment type="caution">
    <text evidence="13">The sequence shown here is derived from an EMBL/GenBank/DDBJ whole genome shotgun (WGS) entry which is preliminary data.</text>
</comment>
<dbReference type="PROSITE" id="PS50112">
    <property type="entry name" value="PAS"/>
    <property type="match status" value="1"/>
</dbReference>
<keyword evidence="6" id="KW-0418">Kinase</keyword>
<dbReference type="InterPro" id="IPR001610">
    <property type="entry name" value="PAC"/>
</dbReference>
<evidence type="ECO:0000259" key="12">
    <source>
        <dbReference type="PROSITE" id="PS50113"/>
    </source>
</evidence>
<dbReference type="InterPro" id="IPR000700">
    <property type="entry name" value="PAS-assoc_C"/>
</dbReference>
<evidence type="ECO:0000256" key="3">
    <source>
        <dbReference type="ARBA" id="ARBA00022553"/>
    </source>
</evidence>
<dbReference type="InterPro" id="IPR035965">
    <property type="entry name" value="PAS-like_dom_sf"/>
</dbReference>
<dbReference type="SUPFAM" id="SSF55785">
    <property type="entry name" value="PYP-like sensor domain (PAS domain)"/>
    <property type="match status" value="1"/>
</dbReference>
<feature type="domain" description="PAC" evidence="12">
    <location>
        <begin position="108"/>
        <end position="160"/>
    </location>
</feature>
<evidence type="ECO:0000256" key="4">
    <source>
        <dbReference type="ARBA" id="ARBA00022679"/>
    </source>
</evidence>
<evidence type="ECO:0000313" key="14">
    <source>
        <dbReference type="Proteomes" id="UP000309676"/>
    </source>
</evidence>
<keyword evidence="3" id="KW-0597">Phosphoprotein</keyword>
<feature type="coiled-coil region" evidence="9">
    <location>
        <begin position="144"/>
        <end position="171"/>
    </location>
</feature>
<dbReference type="GO" id="GO:0000155">
    <property type="term" value="F:phosphorelay sensor kinase activity"/>
    <property type="evidence" value="ECO:0007669"/>
    <property type="project" value="InterPro"/>
</dbReference>
<dbReference type="InterPro" id="IPR003594">
    <property type="entry name" value="HATPase_dom"/>
</dbReference>
<keyword evidence="14" id="KW-1185">Reference proteome</keyword>
<dbReference type="SMART" id="SM00387">
    <property type="entry name" value="HATPase_c"/>
    <property type="match status" value="1"/>
</dbReference>
<keyword evidence="7" id="KW-0067">ATP-binding</keyword>
<name>A0A5R9G2A4_9BACL</name>
<keyword evidence="9" id="KW-0175">Coiled coil</keyword>
<dbReference type="EC" id="2.7.13.3" evidence="2"/>
<dbReference type="InterPro" id="IPR036890">
    <property type="entry name" value="HATPase_C_sf"/>
</dbReference>
<dbReference type="OrthoDB" id="9760839at2"/>
<dbReference type="PANTHER" id="PTHR24421">
    <property type="entry name" value="NITRATE/NITRITE SENSOR PROTEIN NARX-RELATED"/>
    <property type="match status" value="1"/>
</dbReference>
<dbReference type="Proteomes" id="UP000309676">
    <property type="component" value="Unassembled WGS sequence"/>
</dbReference>
<evidence type="ECO:0000256" key="1">
    <source>
        <dbReference type="ARBA" id="ARBA00000085"/>
    </source>
</evidence>
<evidence type="ECO:0000259" key="10">
    <source>
        <dbReference type="PROSITE" id="PS50109"/>
    </source>
</evidence>
<dbReference type="CDD" id="cd16917">
    <property type="entry name" value="HATPase_UhpB-NarQ-NarX-like"/>
    <property type="match status" value="1"/>
</dbReference>
<dbReference type="Gene3D" id="1.20.5.1930">
    <property type="match status" value="1"/>
</dbReference>
<proteinExistence type="predicted"/>
<dbReference type="NCBIfam" id="TIGR00229">
    <property type="entry name" value="sensory_box"/>
    <property type="match status" value="1"/>
</dbReference>
<evidence type="ECO:0000256" key="6">
    <source>
        <dbReference type="ARBA" id="ARBA00022777"/>
    </source>
</evidence>
<dbReference type="InterPro" id="IPR005467">
    <property type="entry name" value="His_kinase_dom"/>
</dbReference>
<dbReference type="SUPFAM" id="SSF55874">
    <property type="entry name" value="ATPase domain of HSP90 chaperone/DNA topoisomerase II/histidine kinase"/>
    <property type="match status" value="1"/>
</dbReference>
<dbReference type="InterPro" id="IPR000014">
    <property type="entry name" value="PAS"/>
</dbReference>
<dbReference type="Pfam" id="PF08447">
    <property type="entry name" value="PAS_3"/>
    <property type="match status" value="1"/>
</dbReference>
<feature type="domain" description="Histidine kinase" evidence="10">
    <location>
        <begin position="175"/>
        <end position="362"/>
    </location>
</feature>
<keyword evidence="8" id="KW-0902">Two-component regulatory system</keyword>
<dbReference type="Gene3D" id="3.30.565.10">
    <property type="entry name" value="Histidine kinase-like ATPase, C-terminal domain"/>
    <property type="match status" value="1"/>
</dbReference>
<dbReference type="GO" id="GO:0016020">
    <property type="term" value="C:membrane"/>
    <property type="evidence" value="ECO:0007669"/>
    <property type="project" value="InterPro"/>
</dbReference>
<organism evidence="13 14">
    <name type="scientific">Paenibacillus antri</name>
    <dbReference type="NCBI Taxonomy" id="2582848"/>
    <lineage>
        <taxon>Bacteria</taxon>
        <taxon>Bacillati</taxon>
        <taxon>Bacillota</taxon>
        <taxon>Bacilli</taxon>
        <taxon>Bacillales</taxon>
        <taxon>Paenibacillaceae</taxon>
        <taxon>Paenibacillus</taxon>
    </lineage>
</organism>
<dbReference type="InterPro" id="IPR050482">
    <property type="entry name" value="Sensor_HK_TwoCompSys"/>
</dbReference>
<evidence type="ECO:0000313" key="13">
    <source>
        <dbReference type="EMBL" id="TLS50487.1"/>
    </source>
</evidence>
<dbReference type="Pfam" id="PF07730">
    <property type="entry name" value="HisKA_3"/>
    <property type="match status" value="1"/>
</dbReference>
<evidence type="ECO:0000256" key="9">
    <source>
        <dbReference type="SAM" id="Coils"/>
    </source>
</evidence>
<reference evidence="13 14" key="1">
    <citation type="submission" date="2019-05" db="EMBL/GenBank/DDBJ databases">
        <authorList>
            <person name="Narsing Rao M.P."/>
            <person name="Li W.J."/>
        </authorList>
    </citation>
    <scope>NUCLEOTIDE SEQUENCE [LARGE SCALE GENOMIC DNA]</scope>
    <source>
        <strain evidence="13 14">SYSU_K30003</strain>
    </source>
</reference>
<evidence type="ECO:0000256" key="5">
    <source>
        <dbReference type="ARBA" id="ARBA00022741"/>
    </source>
</evidence>
<dbReference type="Pfam" id="PF02518">
    <property type="entry name" value="HATPase_c"/>
    <property type="match status" value="1"/>
</dbReference>
<comment type="catalytic activity">
    <reaction evidence="1">
        <text>ATP + protein L-histidine = ADP + protein N-phospho-L-histidine.</text>
        <dbReference type="EC" id="2.7.13.3"/>
    </reaction>
</comment>
<protein>
    <recommendedName>
        <fullName evidence="2">histidine kinase</fullName>
        <ecNumber evidence="2">2.7.13.3</ecNumber>
    </recommendedName>
</protein>
<dbReference type="InterPro" id="IPR011712">
    <property type="entry name" value="Sig_transdc_His_kin_sub3_dim/P"/>
</dbReference>
<dbReference type="PANTHER" id="PTHR24421:SF10">
    <property type="entry name" value="NITRATE_NITRITE SENSOR PROTEIN NARQ"/>
    <property type="match status" value="1"/>
</dbReference>
<dbReference type="SMART" id="SM00086">
    <property type="entry name" value="PAC"/>
    <property type="match status" value="1"/>
</dbReference>
<keyword evidence="4" id="KW-0808">Transferase</keyword>
<evidence type="ECO:0000256" key="8">
    <source>
        <dbReference type="ARBA" id="ARBA00023012"/>
    </source>
</evidence>
<dbReference type="CDD" id="cd00130">
    <property type="entry name" value="PAS"/>
    <property type="match status" value="1"/>
</dbReference>
<dbReference type="PROSITE" id="PS50109">
    <property type="entry name" value="HIS_KIN"/>
    <property type="match status" value="1"/>
</dbReference>
<dbReference type="InterPro" id="IPR013655">
    <property type="entry name" value="PAS_fold_3"/>
</dbReference>
<dbReference type="PROSITE" id="PS50113">
    <property type="entry name" value="PAC"/>
    <property type="match status" value="1"/>
</dbReference>
<evidence type="ECO:0000259" key="11">
    <source>
        <dbReference type="PROSITE" id="PS50112"/>
    </source>
</evidence>
<gene>
    <name evidence="13" type="ORF">FE782_20755</name>
</gene>
<dbReference type="Gene3D" id="3.30.450.20">
    <property type="entry name" value="PAS domain"/>
    <property type="match status" value="1"/>
</dbReference>
<dbReference type="EMBL" id="VCIW01000015">
    <property type="protein sequence ID" value="TLS50487.1"/>
    <property type="molecule type" value="Genomic_DNA"/>
</dbReference>